<dbReference type="InterPro" id="IPR014710">
    <property type="entry name" value="RmlC-like_jellyroll"/>
</dbReference>
<dbReference type="GO" id="GO:0008270">
    <property type="term" value="F:zinc ion binding"/>
    <property type="evidence" value="ECO:0007669"/>
    <property type="project" value="InterPro"/>
</dbReference>
<dbReference type="RefSeq" id="WP_087186992.1">
    <property type="nucleotide sequence ID" value="NZ_NFHO01000013.1"/>
</dbReference>
<organism evidence="9 10">
    <name type="scientific">Enorma massiliensis</name>
    <dbReference type="NCBI Taxonomy" id="1472761"/>
    <lineage>
        <taxon>Bacteria</taxon>
        <taxon>Bacillati</taxon>
        <taxon>Actinomycetota</taxon>
        <taxon>Coriobacteriia</taxon>
        <taxon>Coriobacteriales</taxon>
        <taxon>Coriobacteriaceae</taxon>
        <taxon>Enorma</taxon>
    </lineage>
</organism>
<feature type="binding site" evidence="5">
    <location>
        <position position="97"/>
    </location>
    <ligand>
        <name>Zn(2+)</name>
        <dbReference type="ChEBI" id="CHEBI:29105"/>
    </ligand>
</feature>
<evidence type="ECO:0000259" key="8">
    <source>
        <dbReference type="Pfam" id="PF21621"/>
    </source>
</evidence>
<dbReference type="Pfam" id="PF20511">
    <property type="entry name" value="PMI_typeI_cat"/>
    <property type="match status" value="1"/>
</dbReference>
<feature type="active site" evidence="6">
    <location>
        <position position="192"/>
    </location>
</feature>
<dbReference type="AlphaFoldDB" id="A0A1Y3TY71"/>
<dbReference type="GO" id="GO:0004476">
    <property type="term" value="F:mannose-6-phosphate isomerase activity"/>
    <property type="evidence" value="ECO:0007669"/>
    <property type="project" value="InterPro"/>
</dbReference>
<dbReference type="PANTHER" id="PTHR42742">
    <property type="entry name" value="TRANSCRIPTIONAL REPRESSOR MPRA"/>
    <property type="match status" value="1"/>
</dbReference>
<sequence>MEPLKFSPTYVHPIWAGDAIAKARGLPTDTEHNYGEAFDVSAHPDVCVTIANGPLAGMHLDDAISAHHDDIIGTLPDHDVIQITFMDARETLSIQVHPNEEQAQRLDGDHEKTESWYILHAEPGATLIGGSTTTDLDALRAAAADDSIGERFGKRIAVSEGDFVFVPAGTMHALGAGIFAVEVGSFGNRTYRMCDWGRGRELHVDKAFEVVNTESTATVRHFGSYGHDEAGDAALPRIREGVRCGLFVSNVIDIDKDYETEPDGVYHIITCVQGSCTVESPEGAVGLACTESALVPASAGRYTVRGTCRVLQSYHPR</sequence>
<evidence type="ECO:0000256" key="2">
    <source>
        <dbReference type="ARBA" id="ARBA00022833"/>
    </source>
</evidence>
<keyword evidence="10" id="KW-1185">Reference proteome</keyword>
<proteinExistence type="predicted"/>
<dbReference type="CDD" id="cd07010">
    <property type="entry name" value="cupin_PMI_type_I_N_bac"/>
    <property type="match status" value="1"/>
</dbReference>
<feature type="binding site" evidence="5">
    <location>
        <position position="114"/>
    </location>
    <ligand>
        <name>Zn(2+)</name>
        <dbReference type="ChEBI" id="CHEBI:29105"/>
    </ligand>
</feature>
<evidence type="ECO:0000256" key="4">
    <source>
        <dbReference type="ARBA" id="ARBA00030762"/>
    </source>
</evidence>
<keyword evidence="2 5" id="KW-0862">Zinc</keyword>
<feature type="binding site" evidence="5">
    <location>
        <position position="172"/>
    </location>
    <ligand>
        <name>Zn(2+)</name>
        <dbReference type="ChEBI" id="CHEBI:29105"/>
    </ligand>
</feature>
<dbReference type="InterPro" id="IPR011051">
    <property type="entry name" value="RmlC_Cupin_sf"/>
</dbReference>
<dbReference type="Pfam" id="PF21621">
    <property type="entry name" value="MPI_cupin_dom"/>
    <property type="match status" value="1"/>
</dbReference>
<dbReference type="PANTHER" id="PTHR42742:SF3">
    <property type="entry name" value="FRUCTOKINASE"/>
    <property type="match status" value="1"/>
</dbReference>
<evidence type="ECO:0000256" key="1">
    <source>
        <dbReference type="ARBA" id="ARBA00022723"/>
    </source>
</evidence>
<reference evidence="10" key="1">
    <citation type="submission" date="2017-04" db="EMBL/GenBank/DDBJ databases">
        <title>Function of individual gut microbiota members based on whole genome sequencing of pure cultures obtained from chicken caecum.</title>
        <authorList>
            <person name="Medvecky M."/>
            <person name="Cejkova D."/>
            <person name="Polansky O."/>
            <person name="Karasova D."/>
            <person name="Kubasova T."/>
            <person name="Cizek A."/>
            <person name="Rychlik I."/>
        </authorList>
    </citation>
    <scope>NUCLEOTIDE SEQUENCE [LARGE SCALE GENOMIC DNA]</scope>
    <source>
        <strain evidence="10">An70</strain>
    </source>
</reference>
<dbReference type="PIRSF" id="PIRSF036894">
    <property type="entry name" value="PMI_Firm_short"/>
    <property type="match status" value="1"/>
</dbReference>
<dbReference type="Gene3D" id="2.60.120.10">
    <property type="entry name" value="Jelly Rolls"/>
    <property type="match status" value="2"/>
</dbReference>
<keyword evidence="1 5" id="KW-0479">Metal-binding</keyword>
<dbReference type="InterPro" id="IPR046457">
    <property type="entry name" value="PMI_typeI_cat"/>
</dbReference>
<dbReference type="EMBL" id="NFHO01000013">
    <property type="protein sequence ID" value="OUN41524.1"/>
    <property type="molecule type" value="Genomic_DNA"/>
</dbReference>
<evidence type="ECO:0000259" key="7">
    <source>
        <dbReference type="Pfam" id="PF20511"/>
    </source>
</evidence>
<dbReference type="SUPFAM" id="SSF51182">
    <property type="entry name" value="RmlC-like cupins"/>
    <property type="match status" value="1"/>
</dbReference>
<dbReference type="GO" id="GO:0005975">
    <property type="term" value="P:carbohydrate metabolic process"/>
    <property type="evidence" value="ECO:0007669"/>
    <property type="project" value="InterPro"/>
</dbReference>
<feature type="domain" description="Mannose-6-phosphate isomerase cupin" evidence="8">
    <location>
        <begin position="247"/>
        <end position="314"/>
    </location>
</feature>
<dbReference type="InterPro" id="IPR051804">
    <property type="entry name" value="Carb_Metab_Reg_Kinase/Isom"/>
</dbReference>
<evidence type="ECO:0000256" key="3">
    <source>
        <dbReference type="ARBA" id="ARBA00029741"/>
    </source>
</evidence>
<evidence type="ECO:0000256" key="6">
    <source>
        <dbReference type="PIRSR" id="PIRSR036894-2"/>
    </source>
</evidence>
<feature type="domain" description="Phosphomannose isomerase type I catalytic" evidence="7">
    <location>
        <begin position="15"/>
        <end position="111"/>
    </location>
</feature>
<comment type="caution">
    <text evidence="9">The sequence shown here is derived from an EMBL/GenBank/DDBJ whole genome shotgun (WGS) entry which is preliminary data.</text>
</comment>
<dbReference type="InterPro" id="IPR049071">
    <property type="entry name" value="MPI_cupin_dom"/>
</dbReference>
<dbReference type="Proteomes" id="UP000196560">
    <property type="component" value="Unassembled WGS sequence"/>
</dbReference>
<evidence type="ECO:0000256" key="5">
    <source>
        <dbReference type="PIRSR" id="PIRSR036894-1"/>
    </source>
</evidence>
<dbReference type="InterPro" id="IPR014628">
    <property type="entry name" value="Man6P_isomerase_Firm_short"/>
</dbReference>
<evidence type="ECO:0000313" key="10">
    <source>
        <dbReference type="Proteomes" id="UP000196560"/>
    </source>
</evidence>
<gene>
    <name evidence="9" type="ORF">B5G21_09615</name>
</gene>
<protein>
    <recommendedName>
        <fullName evidence="3">Phosphohexomutase</fullName>
    </recommendedName>
    <alternativeName>
        <fullName evidence="4">Phosphomannose isomerase</fullName>
    </alternativeName>
</protein>
<comment type="cofactor">
    <cofactor evidence="5">
        <name>Zn(2+)</name>
        <dbReference type="ChEBI" id="CHEBI:29105"/>
    </cofactor>
    <text evidence="5">Binds 1 zinc ion per subunit.</text>
</comment>
<name>A0A1Y3TY71_9ACTN</name>
<evidence type="ECO:0000313" key="9">
    <source>
        <dbReference type="EMBL" id="OUN41524.1"/>
    </source>
</evidence>
<accession>A0A1Y3TY71</accession>